<dbReference type="OrthoDB" id="3532716at2"/>
<sequence length="144" mass="14649">MIPEPRATDLDLVDVETALLRAAVGDYAAEAAVLLLVNAGHWPAQLQQAGLVSLLGDVDGEGMWAQVAWPDVDAALRAGTIGGSGSQLRVLRAAASLADGQPVDLGDLAAGLDRDHLALVLAAVAHAGGSHGEDLPPLAAWPAR</sequence>
<organism evidence="1 2">
    <name type="scientific">Geodermatophilus pulveris</name>
    <dbReference type="NCBI Taxonomy" id="1564159"/>
    <lineage>
        <taxon>Bacteria</taxon>
        <taxon>Bacillati</taxon>
        <taxon>Actinomycetota</taxon>
        <taxon>Actinomycetes</taxon>
        <taxon>Geodermatophilales</taxon>
        <taxon>Geodermatophilaceae</taxon>
        <taxon>Geodermatophilus</taxon>
    </lineage>
</organism>
<dbReference type="EMBL" id="FZOO01000010">
    <property type="protein sequence ID" value="SNS89046.1"/>
    <property type="molecule type" value="Genomic_DNA"/>
</dbReference>
<gene>
    <name evidence="1" type="ORF">SAMN06893096_1109</name>
</gene>
<dbReference type="Proteomes" id="UP000198373">
    <property type="component" value="Unassembled WGS sequence"/>
</dbReference>
<dbReference type="RefSeq" id="WP_089306911.1">
    <property type="nucleotide sequence ID" value="NZ_FZOO01000010.1"/>
</dbReference>
<evidence type="ECO:0000313" key="2">
    <source>
        <dbReference type="Proteomes" id="UP000198373"/>
    </source>
</evidence>
<evidence type="ECO:0000313" key="1">
    <source>
        <dbReference type="EMBL" id="SNS89046.1"/>
    </source>
</evidence>
<proteinExistence type="predicted"/>
<keyword evidence="2" id="KW-1185">Reference proteome</keyword>
<reference evidence="2" key="1">
    <citation type="submission" date="2017-06" db="EMBL/GenBank/DDBJ databases">
        <authorList>
            <person name="Varghese N."/>
            <person name="Submissions S."/>
        </authorList>
    </citation>
    <scope>NUCLEOTIDE SEQUENCE [LARGE SCALE GENOMIC DNA]</scope>
    <source>
        <strain evidence="2">DSM 46839</strain>
    </source>
</reference>
<accession>A0A239I593</accession>
<protein>
    <submittedName>
        <fullName evidence="1">Uncharacterized protein</fullName>
    </submittedName>
</protein>
<dbReference type="AlphaFoldDB" id="A0A239I593"/>
<name>A0A239I593_9ACTN</name>